<sequence>MNSCAIQQNAFAACEEARGPLVCPKPRRIRPDITAEVDLLDIFLSKGEENLVDSPFFCGSPPSRSANPIVNDSRFGELVPLNDPLPVPAPVPVLTRAGCAWAKFGLREPWHPGRCLAIFNRIY</sequence>
<accession>A0A5P1FUU7</accession>
<proteinExistence type="predicted"/>
<reference evidence="2" key="1">
    <citation type="journal article" date="2017" name="Nat. Commun.">
        <title>The asparagus genome sheds light on the origin and evolution of a young Y chromosome.</title>
        <authorList>
            <person name="Harkess A."/>
            <person name="Zhou J."/>
            <person name="Xu C."/>
            <person name="Bowers J.E."/>
            <person name="Van der Hulst R."/>
            <person name="Ayyampalayam S."/>
            <person name="Mercati F."/>
            <person name="Riccardi P."/>
            <person name="McKain M.R."/>
            <person name="Kakrana A."/>
            <person name="Tang H."/>
            <person name="Ray J."/>
            <person name="Groenendijk J."/>
            <person name="Arikit S."/>
            <person name="Mathioni S.M."/>
            <person name="Nakano M."/>
            <person name="Shan H."/>
            <person name="Telgmann-Rauber A."/>
            <person name="Kanno A."/>
            <person name="Yue Z."/>
            <person name="Chen H."/>
            <person name="Li W."/>
            <person name="Chen Y."/>
            <person name="Xu X."/>
            <person name="Zhang Y."/>
            <person name="Luo S."/>
            <person name="Chen H."/>
            <person name="Gao J."/>
            <person name="Mao Z."/>
            <person name="Pires J.C."/>
            <person name="Luo M."/>
            <person name="Kudrna D."/>
            <person name="Wing R.A."/>
            <person name="Meyers B.C."/>
            <person name="Yi K."/>
            <person name="Kong H."/>
            <person name="Lavrijsen P."/>
            <person name="Sunseri F."/>
            <person name="Falavigna A."/>
            <person name="Ye Y."/>
            <person name="Leebens-Mack J.H."/>
            <person name="Chen G."/>
        </authorList>
    </citation>
    <scope>NUCLEOTIDE SEQUENCE [LARGE SCALE GENOMIC DNA]</scope>
    <source>
        <strain evidence="2">cv. DH0086</strain>
    </source>
</reference>
<dbReference type="Gramene" id="ONK81754">
    <property type="protein sequence ID" value="ONK81754"/>
    <property type="gene ID" value="A4U43_C01F32540"/>
</dbReference>
<dbReference type="AlphaFoldDB" id="A0A5P1FUU7"/>
<dbReference type="EMBL" id="CM007381">
    <property type="protein sequence ID" value="ONK81754.1"/>
    <property type="molecule type" value="Genomic_DNA"/>
</dbReference>
<gene>
    <name evidence="1" type="ORF">A4U43_C01F32540</name>
</gene>
<dbReference type="PANTHER" id="PTHR33384">
    <property type="entry name" value="EXPRESSED PROTEIN"/>
    <property type="match status" value="1"/>
</dbReference>
<evidence type="ECO:0000313" key="1">
    <source>
        <dbReference type="EMBL" id="ONK81754.1"/>
    </source>
</evidence>
<dbReference type="Proteomes" id="UP000243459">
    <property type="component" value="Chromosome 1"/>
</dbReference>
<organism evidence="1 2">
    <name type="scientific">Asparagus officinalis</name>
    <name type="common">Garden asparagus</name>
    <dbReference type="NCBI Taxonomy" id="4686"/>
    <lineage>
        <taxon>Eukaryota</taxon>
        <taxon>Viridiplantae</taxon>
        <taxon>Streptophyta</taxon>
        <taxon>Embryophyta</taxon>
        <taxon>Tracheophyta</taxon>
        <taxon>Spermatophyta</taxon>
        <taxon>Magnoliopsida</taxon>
        <taxon>Liliopsida</taxon>
        <taxon>Asparagales</taxon>
        <taxon>Asparagaceae</taxon>
        <taxon>Asparagoideae</taxon>
        <taxon>Asparagus</taxon>
    </lineage>
</organism>
<protein>
    <submittedName>
        <fullName evidence="1">Uncharacterized protein</fullName>
    </submittedName>
</protein>
<name>A0A5P1FUU7_ASPOF</name>
<keyword evidence="2" id="KW-1185">Reference proteome</keyword>
<dbReference type="PANTHER" id="PTHR33384:SF1">
    <property type="entry name" value="EXPRESSED PROTEIN"/>
    <property type="match status" value="1"/>
</dbReference>
<evidence type="ECO:0000313" key="2">
    <source>
        <dbReference type="Proteomes" id="UP000243459"/>
    </source>
</evidence>